<keyword evidence="5 8" id="KW-1133">Transmembrane helix</keyword>
<dbReference type="Proteomes" id="UP001624684">
    <property type="component" value="Unassembled WGS sequence"/>
</dbReference>
<feature type="transmembrane region" description="Helical" evidence="8">
    <location>
        <begin position="189"/>
        <end position="212"/>
    </location>
</feature>
<feature type="transmembrane region" description="Helical" evidence="8">
    <location>
        <begin position="347"/>
        <end position="368"/>
    </location>
</feature>
<feature type="transmembrane region" description="Helical" evidence="8">
    <location>
        <begin position="16"/>
        <end position="37"/>
    </location>
</feature>
<comment type="caution">
    <text evidence="9">The sequence shown here is derived from an EMBL/GenBank/DDBJ whole genome shotgun (WGS) entry which is preliminary data.</text>
</comment>
<name>A0ABW8U757_9GAMM</name>
<comment type="subcellular location">
    <subcellularLocation>
        <location evidence="1">Cell membrane</location>
        <topology evidence="1">Multi-pass membrane protein</topology>
    </subcellularLocation>
</comment>
<evidence type="ECO:0000313" key="10">
    <source>
        <dbReference type="Proteomes" id="UP001624684"/>
    </source>
</evidence>
<organism evidence="9 10">
    <name type="scientific">Moraxella oculi</name>
    <dbReference type="NCBI Taxonomy" id="2940516"/>
    <lineage>
        <taxon>Bacteria</taxon>
        <taxon>Pseudomonadati</taxon>
        <taxon>Pseudomonadota</taxon>
        <taxon>Gammaproteobacteria</taxon>
        <taxon>Moraxellales</taxon>
        <taxon>Moraxellaceae</taxon>
        <taxon>Moraxella</taxon>
    </lineage>
</organism>
<dbReference type="Pfam" id="PF02386">
    <property type="entry name" value="TrkH"/>
    <property type="match status" value="1"/>
</dbReference>
<proteinExistence type="predicted"/>
<sequence length="442" mass="48109">MNNLSSIRFLKNPPLVMLYGFVSLIFLGAVILTLPGFTHQPITWLRLLFTTTSAVTVTGLAVVDMGQFTTAGQVVLLFLMEAGGLGFMTFAVLVFRFLQRSMGIGGQLIASQAMGEVKFGEVQDIALAIIKLATLVQSLGALCLTLVWWAELGFKQAAFYGIFYAVSAFNNAGFALTSESLMPYHHQPLVLYIISVLIIIGGLGFLVVTDFFHRPVARQLKVNTKLIIGCSLGLNVLAFIILWLIERNNPATLAPMSLNEQIANAWFAAVSPRTAGFNSLDLQSFRDSSTFLTIILMFIGGGAFSTAGGIKIGTMVVLLLTAYHFMRQRASVTVFHRTIPMYLVRKSIAVTVLTMMMIIVGIFLLLLIENHLNFIDVVFEVVSAISTVGLSRGITTQLSDAGEMILMLLMLAGRLGPLTVGYLFALPKSTNAQYPETLIDVG</sequence>
<gene>
    <name evidence="9" type="ORF">ACJHVH_07420</name>
</gene>
<evidence type="ECO:0000256" key="5">
    <source>
        <dbReference type="ARBA" id="ARBA00022989"/>
    </source>
</evidence>
<evidence type="ECO:0000256" key="8">
    <source>
        <dbReference type="SAM" id="Phobius"/>
    </source>
</evidence>
<feature type="transmembrane region" description="Helical" evidence="8">
    <location>
        <begin position="75"/>
        <end position="98"/>
    </location>
</feature>
<dbReference type="PANTHER" id="PTHR32024">
    <property type="entry name" value="TRK SYSTEM POTASSIUM UPTAKE PROTEIN TRKG-RELATED"/>
    <property type="match status" value="1"/>
</dbReference>
<evidence type="ECO:0000256" key="6">
    <source>
        <dbReference type="ARBA" id="ARBA00023065"/>
    </source>
</evidence>
<evidence type="ECO:0000256" key="2">
    <source>
        <dbReference type="ARBA" id="ARBA00022448"/>
    </source>
</evidence>
<feature type="transmembrane region" description="Helical" evidence="8">
    <location>
        <begin position="224"/>
        <end position="245"/>
    </location>
</feature>
<keyword evidence="7 8" id="KW-0472">Membrane</keyword>
<protein>
    <submittedName>
        <fullName evidence="9">TrkH family potassium uptake protein</fullName>
    </submittedName>
</protein>
<keyword evidence="3" id="KW-1003">Cell membrane</keyword>
<feature type="transmembrane region" description="Helical" evidence="8">
    <location>
        <begin position="43"/>
        <end position="63"/>
    </location>
</feature>
<feature type="transmembrane region" description="Helical" evidence="8">
    <location>
        <begin position="406"/>
        <end position="425"/>
    </location>
</feature>
<evidence type="ECO:0000256" key="7">
    <source>
        <dbReference type="ARBA" id="ARBA00023136"/>
    </source>
</evidence>
<reference evidence="9 10" key="1">
    <citation type="submission" date="2024-11" db="EMBL/GenBank/DDBJ databases">
        <title>First Report of Moraxella oculi in Brazil in an Infectious Bovine Keratoconjunctivitis Outbreak.</title>
        <authorList>
            <person name="Carvalho C.V."/>
            <person name="Domingues R."/>
            <person name="Coutinho C."/>
            <person name="Honorio N.T.B.S."/>
            <person name="Faza D.R.L.R."/>
            <person name="Carvalho W.A."/>
            <person name="Machado A.B.F."/>
            <person name="Martins M.F."/>
            <person name="Gaspar E.B."/>
        </authorList>
    </citation>
    <scope>NUCLEOTIDE SEQUENCE [LARGE SCALE GENOMIC DNA]</scope>
    <source>
        <strain evidence="9 10">2117LE</strain>
    </source>
</reference>
<dbReference type="InterPro" id="IPR003445">
    <property type="entry name" value="Cat_transpt"/>
</dbReference>
<dbReference type="RefSeq" id="WP_407069351.1">
    <property type="nucleotide sequence ID" value="NZ_JBJJXE010000012.1"/>
</dbReference>
<dbReference type="EMBL" id="JBJJXE010000012">
    <property type="protein sequence ID" value="MFL1732819.1"/>
    <property type="molecule type" value="Genomic_DNA"/>
</dbReference>
<accession>A0ABW8U757</accession>
<feature type="transmembrane region" description="Helical" evidence="8">
    <location>
        <begin position="294"/>
        <end position="326"/>
    </location>
</feature>
<keyword evidence="2" id="KW-0813">Transport</keyword>
<keyword evidence="6" id="KW-0406">Ion transport</keyword>
<evidence type="ECO:0000313" key="9">
    <source>
        <dbReference type="EMBL" id="MFL1732819.1"/>
    </source>
</evidence>
<keyword evidence="10" id="KW-1185">Reference proteome</keyword>
<dbReference type="PANTHER" id="PTHR32024:SF1">
    <property type="entry name" value="KTR SYSTEM POTASSIUM UPTAKE PROTEIN B"/>
    <property type="match status" value="1"/>
</dbReference>
<evidence type="ECO:0000256" key="3">
    <source>
        <dbReference type="ARBA" id="ARBA00022475"/>
    </source>
</evidence>
<feature type="transmembrane region" description="Helical" evidence="8">
    <location>
        <begin position="125"/>
        <end position="150"/>
    </location>
</feature>
<evidence type="ECO:0000256" key="4">
    <source>
        <dbReference type="ARBA" id="ARBA00022692"/>
    </source>
</evidence>
<keyword evidence="4 8" id="KW-0812">Transmembrane</keyword>
<evidence type="ECO:0000256" key="1">
    <source>
        <dbReference type="ARBA" id="ARBA00004651"/>
    </source>
</evidence>